<evidence type="ECO:0000256" key="6">
    <source>
        <dbReference type="ARBA" id="ARBA00022888"/>
    </source>
</evidence>
<dbReference type="PIRSF" id="PIRSF001589">
    <property type="entry name" value="Asn_synthetase_glu-h"/>
    <property type="match status" value="1"/>
</dbReference>
<dbReference type="GO" id="GO:0005829">
    <property type="term" value="C:cytosol"/>
    <property type="evidence" value="ECO:0007669"/>
    <property type="project" value="TreeGrafter"/>
</dbReference>
<keyword evidence="6" id="KW-0061">Asparagine biosynthesis</keyword>
<dbReference type="Gene3D" id="3.40.50.620">
    <property type="entry name" value="HUPs"/>
    <property type="match status" value="1"/>
</dbReference>
<accession>A0A382H5P5</accession>
<evidence type="ECO:0000256" key="3">
    <source>
        <dbReference type="ARBA" id="ARBA00022605"/>
    </source>
</evidence>
<dbReference type="GO" id="GO:0005524">
    <property type="term" value="F:ATP binding"/>
    <property type="evidence" value="ECO:0007669"/>
    <property type="project" value="UniProtKB-KW"/>
</dbReference>
<dbReference type="CDD" id="cd01991">
    <property type="entry name" value="Asn_synthase_B_C"/>
    <property type="match status" value="1"/>
</dbReference>
<dbReference type="InterPro" id="IPR001962">
    <property type="entry name" value="Asn_synthase"/>
</dbReference>
<dbReference type="Pfam" id="PF13537">
    <property type="entry name" value="GATase_7"/>
    <property type="match status" value="1"/>
</dbReference>
<keyword evidence="4" id="KW-0547">Nucleotide-binding</keyword>
<reference evidence="10" key="1">
    <citation type="submission" date="2018-05" db="EMBL/GenBank/DDBJ databases">
        <authorList>
            <person name="Lanie J.A."/>
            <person name="Ng W.-L."/>
            <person name="Kazmierczak K.M."/>
            <person name="Andrzejewski T.M."/>
            <person name="Davidsen T.M."/>
            <person name="Wayne K.J."/>
            <person name="Tettelin H."/>
            <person name="Glass J.I."/>
            <person name="Rusch D."/>
            <person name="Podicherti R."/>
            <person name="Tsui H.-C.T."/>
            <person name="Winkler M.E."/>
        </authorList>
    </citation>
    <scope>NUCLEOTIDE SEQUENCE</scope>
</reference>
<dbReference type="GO" id="GO:0004066">
    <property type="term" value="F:asparagine synthase (glutamine-hydrolyzing) activity"/>
    <property type="evidence" value="ECO:0007669"/>
    <property type="project" value="UniProtKB-EC"/>
</dbReference>
<comment type="catalytic activity">
    <reaction evidence="8">
        <text>L-aspartate + L-glutamine + ATP + H2O = L-asparagine + L-glutamate + AMP + diphosphate + H(+)</text>
        <dbReference type="Rhea" id="RHEA:12228"/>
        <dbReference type="ChEBI" id="CHEBI:15377"/>
        <dbReference type="ChEBI" id="CHEBI:15378"/>
        <dbReference type="ChEBI" id="CHEBI:29985"/>
        <dbReference type="ChEBI" id="CHEBI:29991"/>
        <dbReference type="ChEBI" id="CHEBI:30616"/>
        <dbReference type="ChEBI" id="CHEBI:33019"/>
        <dbReference type="ChEBI" id="CHEBI:58048"/>
        <dbReference type="ChEBI" id="CHEBI:58359"/>
        <dbReference type="ChEBI" id="CHEBI:456215"/>
        <dbReference type="EC" id="6.3.5.4"/>
    </reaction>
</comment>
<dbReference type="EMBL" id="UINC01059329">
    <property type="protein sequence ID" value="SVB82616.1"/>
    <property type="molecule type" value="Genomic_DNA"/>
</dbReference>
<evidence type="ECO:0000256" key="8">
    <source>
        <dbReference type="ARBA" id="ARBA00048741"/>
    </source>
</evidence>
<dbReference type="InterPro" id="IPR014729">
    <property type="entry name" value="Rossmann-like_a/b/a_fold"/>
</dbReference>
<evidence type="ECO:0000259" key="9">
    <source>
        <dbReference type="PROSITE" id="PS51278"/>
    </source>
</evidence>
<dbReference type="AlphaFoldDB" id="A0A382H5P5"/>
<keyword evidence="5" id="KW-0067">ATP-binding</keyword>
<feature type="non-terminal residue" evidence="10">
    <location>
        <position position="451"/>
    </location>
</feature>
<evidence type="ECO:0000256" key="2">
    <source>
        <dbReference type="ARBA" id="ARBA00022598"/>
    </source>
</evidence>
<evidence type="ECO:0000313" key="10">
    <source>
        <dbReference type="EMBL" id="SVB82616.1"/>
    </source>
</evidence>
<organism evidence="10">
    <name type="scientific">marine metagenome</name>
    <dbReference type="NCBI Taxonomy" id="408172"/>
    <lineage>
        <taxon>unclassified sequences</taxon>
        <taxon>metagenomes</taxon>
        <taxon>ecological metagenomes</taxon>
    </lineage>
</organism>
<evidence type="ECO:0000256" key="7">
    <source>
        <dbReference type="ARBA" id="ARBA00029440"/>
    </source>
</evidence>
<dbReference type="InterPro" id="IPR006426">
    <property type="entry name" value="Asn_synth_AEB"/>
</dbReference>
<dbReference type="SUPFAM" id="SSF52402">
    <property type="entry name" value="Adenine nucleotide alpha hydrolases-like"/>
    <property type="match status" value="1"/>
</dbReference>
<gene>
    <name evidence="10" type="ORF">METZ01_LOCUS235470</name>
</gene>
<protein>
    <recommendedName>
        <fullName evidence="1">asparagine synthase (glutamine-hydrolyzing)</fullName>
        <ecNumber evidence="1">6.3.5.4</ecNumber>
    </recommendedName>
</protein>
<dbReference type="SUPFAM" id="SSF56235">
    <property type="entry name" value="N-terminal nucleophile aminohydrolases (Ntn hydrolases)"/>
    <property type="match status" value="1"/>
</dbReference>
<name>A0A382H5P5_9ZZZZ</name>
<comment type="pathway">
    <text evidence="7">Amino-acid biosynthesis.</text>
</comment>
<sequence length="451" mass="51678">MCGFVTGNIFIDEKHFRAALSLIDHRGKDSKGVNYSIQTDTWLGHNRLSIQGLTESSDQPMFKWPYILVYNGELWRSMDSHKNKFDLQTTSDTELLLNMFYLDQEDCIKTLDGMFGFAILDEHKRKLTFARDFMGRIPLYFFKKGKEIVVASELKAITNSLNINASDVILADPGCYYEFDYVTGELMKTKFYEFPAMDDIEDMKEEEVIDGIRDLLTEGVHNELISDVPVCTILSGGVDSTIITYLLKQEIPDLQAFVVSVGDTGKKDDLYYARMASKEIGVPLHEVIIDEEWVEQNMSEAVYAVEDFSWTQVSPAVAQLALSKRISDEGFKVVFGGEGSDELFASYGHVFAWNYKDKDYIKERYKLVVNLHKNNLIRTNKAMMYGGTVELRTPFLHKDLVEFCLRIPPKYKEDGPVWKPMLRKAFAGKLSDELLFRPKKTLQDGCHTIYL</sequence>
<evidence type="ECO:0000256" key="5">
    <source>
        <dbReference type="ARBA" id="ARBA00022840"/>
    </source>
</evidence>
<dbReference type="Gene3D" id="3.60.20.10">
    <property type="entry name" value="Glutamine Phosphoribosylpyrophosphate, subunit 1, domain 1"/>
    <property type="match status" value="1"/>
</dbReference>
<keyword evidence="3" id="KW-0028">Amino-acid biosynthesis</keyword>
<dbReference type="GO" id="GO:0006529">
    <property type="term" value="P:asparagine biosynthetic process"/>
    <property type="evidence" value="ECO:0007669"/>
    <property type="project" value="UniProtKB-KW"/>
</dbReference>
<dbReference type="PROSITE" id="PS51278">
    <property type="entry name" value="GATASE_TYPE_2"/>
    <property type="match status" value="1"/>
</dbReference>
<dbReference type="PANTHER" id="PTHR11772:SF2">
    <property type="entry name" value="ASPARAGINE SYNTHETASE [GLUTAMINE-HYDROLYZING]"/>
    <property type="match status" value="1"/>
</dbReference>
<dbReference type="InterPro" id="IPR050795">
    <property type="entry name" value="Asn_Synthetase"/>
</dbReference>
<evidence type="ECO:0000256" key="1">
    <source>
        <dbReference type="ARBA" id="ARBA00012737"/>
    </source>
</evidence>
<keyword evidence="2" id="KW-0436">Ligase</keyword>
<dbReference type="Pfam" id="PF00733">
    <property type="entry name" value="Asn_synthase"/>
    <property type="match status" value="2"/>
</dbReference>
<dbReference type="PANTHER" id="PTHR11772">
    <property type="entry name" value="ASPARAGINE SYNTHETASE"/>
    <property type="match status" value="1"/>
</dbReference>
<feature type="domain" description="Glutamine amidotransferase type-2" evidence="9">
    <location>
        <begin position="2"/>
        <end position="182"/>
    </location>
</feature>
<proteinExistence type="predicted"/>
<dbReference type="InterPro" id="IPR029055">
    <property type="entry name" value="Ntn_hydrolases_N"/>
</dbReference>
<evidence type="ECO:0000256" key="4">
    <source>
        <dbReference type="ARBA" id="ARBA00022741"/>
    </source>
</evidence>
<dbReference type="InterPro" id="IPR017932">
    <property type="entry name" value="GATase_2_dom"/>
</dbReference>
<dbReference type="EC" id="6.3.5.4" evidence="1"/>